<gene>
    <name evidence="3" type="ORF">DTER00134_LOCUS5217</name>
</gene>
<dbReference type="Pfam" id="PF02209">
    <property type="entry name" value="VHP"/>
    <property type="match status" value="1"/>
</dbReference>
<protein>
    <recommendedName>
        <fullName evidence="2">HP domain-containing protein</fullName>
    </recommendedName>
</protein>
<evidence type="ECO:0000259" key="2">
    <source>
        <dbReference type="PROSITE" id="PS51089"/>
    </source>
</evidence>
<dbReference type="AlphaFoldDB" id="A0A7S3VKU2"/>
<dbReference type="SMART" id="SM00153">
    <property type="entry name" value="VHP"/>
    <property type="match status" value="1"/>
</dbReference>
<evidence type="ECO:0000313" key="3">
    <source>
        <dbReference type="EMBL" id="CAE0490146.1"/>
    </source>
</evidence>
<feature type="domain" description="HP" evidence="2">
    <location>
        <begin position="242"/>
        <end position="305"/>
    </location>
</feature>
<dbReference type="PROSITE" id="PS51089">
    <property type="entry name" value="HP"/>
    <property type="match status" value="1"/>
</dbReference>
<feature type="compositionally biased region" description="Polar residues" evidence="1">
    <location>
        <begin position="32"/>
        <end position="41"/>
    </location>
</feature>
<accession>A0A7S3VKU2</accession>
<dbReference type="InterPro" id="IPR036886">
    <property type="entry name" value="Villin_headpiece_dom_sf"/>
</dbReference>
<name>A0A7S3VKU2_DUNTE</name>
<feature type="compositionally biased region" description="Low complexity" evidence="1">
    <location>
        <begin position="98"/>
        <end position="111"/>
    </location>
</feature>
<evidence type="ECO:0000256" key="1">
    <source>
        <dbReference type="SAM" id="MobiDB-lite"/>
    </source>
</evidence>
<reference evidence="3" key="1">
    <citation type="submission" date="2021-01" db="EMBL/GenBank/DDBJ databases">
        <authorList>
            <person name="Corre E."/>
            <person name="Pelletier E."/>
            <person name="Niang G."/>
            <person name="Scheremetjew M."/>
            <person name="Finn R."/>
            <person name="Kale V."/>
            <person name="Holt S."/>
            <person name="Cochrane G."/>
            <person name="Meng A."/>
            <person name="Brown T."/>
            <person name="Cohen L."/>
        </authorList>
    </citation>
    <scope>NUCLEOTIDE SEQUENCE</scope>
    <source>
        <strain evidence="3">CCMP1320</strain>
    </source>
</reference>
<sequence length="305" mass="32119">MEAHGGSPHVESASNPAPEQEGAALVADGNALTDQVKSLQQGVEKEVEQPAESQSHAQASAPAEEAAAEPLASTAQPPPEEAAAAAQLPSTIPPPKDPATAAPAPSSQTPATQPPLPEPITSRTAQAEAPAEAMPRGPAPLSKPDASSEVAGSDMSVNKAKSFFEQASHAKMEQAAPSKLQLRTGASPSQSPVKVAHAAPKANGQISRAPAAVAKAVPSSPHDLKNTVNASQLLKTGAFSRVPGKDHIKYEELILLRLEDSIDVTRKEDYLSQEEFEKVFEMTRETYEKLPGWKRVQAKKRVHLF</sequence>
<dbReference type="GO" id="GO:0007010">
    <property type="term" value="P:cytoskeleton organization"/>
    <property type="evidence" value="ECO:0007669"/>
    <property type="project" value="InterPro"/>
</dbReference>
<feature type="compositionally biased region" description="Low complexity" evidence="1">
    <location>
        <begin position="50"/>
        <end position="90"/>
    </location>
</feature>
<feature type="region of interest" description="Disordered" evidence="1">
    <location>
        <begin position="1"/>
        <end position="155"/>
    </location>
</feature>
<dbReference type="InterPro" id="IPR003128">
    <property type="entry name" value="Villin_headpiece"/>
</dbReference>
<organism evidence="3">
    <name type="scientific">Dunaliella tertiolecta</name>
    <name type="common">Green alga</name>
    <dbReference type="NCBI Taxonomy" id="3047"/>
    <lineage>
        <taxon>Eukaryota</taxon>
        <taxon>Viridiplantae</taxon>
        <taxon>Chlorophyta</taxon>
        <taxon>core chlorophytes</taxon>
        <taxon>Chlorophyceae</taxon>
        <taxon>CS clade</taxon>
        <taxon>Chlamydomonadales</taxon>
        <taxon>Dunaliellaceae</taxon>
        <taxon>Dunaliella</taxon>
    </lineage>
</organism>
<dbReference type="SUPFAM" id="SSF47050">
    <property type="entry name" value="VHP, Villin headpiece domain"/>
    <property type="match status" value="1"/>
</dbReference>
<proteinExistence type="predicted"/>
<dbReference type="EMBL" id="HBIP01009463">
    <property type="protein sequence ID" value="CAE0490146.1"/>
    <property type="molecule type" value="Transcribed_RNA"/>
</dbReference>
<dbReference type="GO" id="GO:0003779">
    <property type="term" value="F:actin binding"/>
    <property type="evidence" value="ECO:0007669"/>
    <property type="project" value="InterPro"/>
</dbReference>
<dbReference type="Gene3D" id="1.10.950.10">
    <property type="entry name" value="Villin headpiece domain"/>
    <property type="match status" value="1"/>
</dbReference>